<evidence type="ECO:0000313" key="6">
    <source>
        <dbReference type="Proteomes" id="UP000617544"/>
    </source>
</evidence>
<comment type="caution">
    <text evidence="5">The sequence shown here is derived from an EMBL/GenBank/DDBJ whole genome shotgun (WGS) entry which is preliminary data.</text>
</comment>
<dbReference type="InterPro" id="IPR036188">
    <property type="entry name" value="FAD/NAD-bd_sf"/>
</dbReference>
<dbReference type="PANTHER" id="PTHR43429">
    <property type="entry name" value="PYRIDINE NUCLEOTIDE-DISULFIDE OXIDOREDUCTASE DOMAIN-CONTAINING"/>
    <property type="match status" value="1"/>
</dbReference>
<dbReference type="GeneID" id="1443217"/>
<dbReference type="PANTHER" id="PTHR43429:SF3">
    <property type="entry name" value="NITRITE REDUCTASE [NAD(P)H]"/>
    <property type="match status" value="1"/>
</dbReference>
<evidence type="ECO:0000259" key="4">
    <source>
        <dbReference type="Pfam" id="PF07992"/>
    </source>
</evidence>
<keyword evidence="2" id="KW-0285">Flavoprotein</keyword>
<dbReference type="Gene3D" id="3.50.50.60">
    <property type="entry name" value="FAD/NAD(P)-binding domain"/>
    <property type="match status" value="2"/>
</dbReference>
<evidence type="ECO:0000256" key="1">
    <source>
        <dbReference type="ARBA" id="ARBA00001974"/>
    </source>
</evidence>
<proteinExistence type="predicted"/>
<dbReference type="InterPro" id="IPR050260">
    <property type="entry name" value="FAD-bd_OxRdtase"/>
</dbReference>
<dbReference type="GO" id="GO:0016491">
    <property type="term" value="F:oxidoreductase activity"/>
    <property type="evidence" value="ECO:0007669"/>
    <property type="project" value="InterPro"/>
</dbReference>
<gene>
    <name evidence="5" type="ORF">HA331_05835</name>
</gene>
<organism evidence="5 6">
    <name type="scientific">Pyrococcus horikoshii</name>
    <dbReference type="NCBI Taxonomy" id="53953"/>
    <lineage>
        <taxon>Archaea</taxon>
        <taxon>Methanobacteriati</taxon>
        <taxon>Methanobacteriota</taxon>
        <taxon>Thermococci</taxon>
        <taxon>Thermococcales</taxon>
        <taxon>Thermococcaceae</taxon>
        <taxon>Pyrococcus</taxon>
    </lineage>
</organism>
<accession>A0A832T276</accession>
<reference evidence="5" key="1">
    <citation type="journal article" date="2020" name="bioRxiv">
        <title>A rank-normalized archaeal taxonomy based on genome phylogeny resolves widespread incomplete and uneven classifications.</title>
        <authorList>
            <person name="Rinke C."/>
            <person name="Chuvochina M."/>
            <person name="Mussig A.J."/>
            <person name="Chaumeil P.-A."/>
            <person name="Waite D.W."/>
            <person name="Whitman W.B."/>
            <person name="Parks D.H."/>
            <person name="Hugenholtz P."/>
        </authorList>
    </citation>
    <scope>NUCLEOTIDE SEQUENCE</scope>
    <source>
        <strain evidence="5">UBA8834</strain>
    </source>
</reference>
<dbReference type="PRINTS" id="PR00368">
    <property type="entry name" value="FADPNR"/>
</dbReference>
<comment type="cofactor">
    <cofactor evidence="1">
        <name>FAD</name>
        <dbReference type="ChEBI" id="CHEBI:57692"/>
    </cofactor>
</comment>
<name>A0A832T276_PYRHR</name>
<dbReference type="OMA" id="DVARWHN"/>
<dbReference type="InterPro" id="IPR023753">
    <property type="entry name" value="FAD/NAD-binding_dom"/>
</dbReference>
<protein>
    <submittedName>
        <fullName evidence="5">NAD(P)/FAD-dependent oxidoreductase</fullName>
    </submittedName>
</protein>
<evidence type="ECO:0000256" key="2">
    <source>
        <dbReference type="ARBA" id="ARBA00022630"/>
    </source>
</evidence>
<dbReference type="EMBL" id="DUJN01000005">
    <property type="protein sequence ID" value="HII61255.1"/>
    <property type="molecule type" value="Genomic_DNA"/>
</dbReference>
<evidence type="ECO:0000313" key="5">
    <source>
        <dbReference type="EMBL" id="HII61255.1"/>
    </source>
</evidence>
<dbReference type="PRINTS" id="PR00469">
    <property type="entry name" value="PNDRDTASEII"/>
</dbReference>
<keyword evidence="3" id="KW-0274">FAD</keyword>
<dbReference type="RefSeq" id="WP_010884982.1">
    <property type="nucleotide sequence ID" value="NZ_DUJN01000005.1"/>
</dbReference>
<feature type="domain" description="FAD/NAD(P)-binding" evidence="4">
    <location>
        <begin position="2"/>
        <end position="289"/>
    </location>
</feature>
<dbReference type="Proteomes" id="UP000617544">
    <property type="component" value="Unassembled WGS sequence"/>
</dbReference>
<dbReference type="AlphaFoldDB" id="A0A832T276"/>
<dbReference type="Pfam" id="PF07992">
    <property type="entry name" value="Pyr_redox_2"/>
    <property type="match status" value="1"/>
</dbReference>
<sequence>MRHVIIGAGGAGTAAAETIRANSEDEIIVINREKTLPYSPAALPYYIEGSVRREKLFIWDWHFIRSNSIDYIMGREVKRVDTERKKVILDNGEEIEYDKLLISSGAKPRIVPQFDRENVIGVRTLEDAERLRKVKGRVIIIGAGPVAVETAIALKKIGADPIIICRSRILRRLFDEDISNIIRDVMILNGVKVLFEKSIEIIGDPAEGIKAPCGVIYGDLIVAALGVTPNLNFLDGKIKLGEHGGILTNEKMETNVKDVYAAGDCAETKDVISGRYGIFAIWPLAREQGRVAGYNMLGHEKHYRGSINMNIITIFDKVFASIGTFMGARKEIWHGSHIAKLFIENGRLNGAQLVGKYALQYAGTIEYLVRTRRPIRIDSISDTKTFIKEVWKAMKGS</sequence>
<dbReference type="SUPFAM" id="SSF51905">
    <property type="entry name" value="FAD/NAD(P)-binding domain"/>
    <property type="match status" value="2"/>
</dbReference>
<evidence type="ECO:0000256" key="3">
    <source>
        <dbReference type="ARBA" id="ARBA00022827"/>
    </source>
</evidence>